<dbReference type="Gene3D" id="3.10.620.30">
    <property type="match status" value="1"/>
</dbReference>
<dbReference type="SMART" id="SM00460">
    <property type="entry name" value="TGc"/>
    <property type="match status" value="1"/>
</dbReference>
<evidence type="ECO:0000313" key="5">
    <source>
        <dbReference type="Proteomes" id="UP001596170"/>
    </source>
</evidence>
<dbReference type="InterPro" id="IPR002931">
    <property type="entry name" value="Transglutaminase-like"/>
</dbReference>
<dbReference type="InterPro" id="IPR052901">
    <property type="entry name" value="Bact_TGase-like"/>
</dbReference>
<dbReference type="Pfam" id="PF01841">
    <property type="entry name" value="Transglut_core"/>
    <property type="match status" value="1"/>
</dbReference>
<dbReference type="PANTHER" id="PTHR42736">
    <property type="entry name" value="PROTEIN-GLUTAMINE GAMMA-GLUTAMYLTRANSFERASE"/>
    <property type="match status" value="1"/>
</dbReference>
<dbReference type="RefSeq" id="WP_377734708.1">
    <property type="nucleotide sequence ID" value="NZ_JBHSRI010000020.1"/>
</dbReference>
<gene>
    <name evidence="4" type="ORF">ACFPYN_12820</name>
</gene>
<feature type="transmembrane region" description="Helical" evidence="2">
    <location>
        <begin position="166"/>
        <end position="186"/>
    </location>
</feature>
<dbReference type="EMBL" id="JBHSRI010000020">
    <property type="protein sequence ID" value="MFC6040307.1"/>
    <property type="molecule type" value="Genomic_DNA"/>
</dbReference>
<dbReference type="PANTHER" id="PTHR42736:SF1">
    <property type="entry name" value="PROTEIN-GLUTAMINE GAMMA-GLUTAMYLTRANSFERASE"/>
    <property type="match status" value="1"/>
</dbReference>
<comment type="caution">
    <text evidence="4">The sequence shown here is derived from an EMBL/GenBank/DDBJ whole genome shotgun (WGS) entry which is preliminary data.</text>
</comment>
<keyword evidence="2" id="KW-1133">Transmembrane helix</keyword>
<keyword evidence="5" id="KW-1185">Reference proteome</keyword>
<evidence type="ECO:0000256" key="1">
    <source>
        <dbReference type="SAM" id="MobiDB-lite"/>
    </source>
</evidence>
<evidence type="ECO:0000259" key="3">
    <source>
        <dbReference type="SMART" id="SM00460"/>
    </source>
</evidence>
<feature type="domain" description="Transglutaminase-like" evidence="3">
    <location>
        <begin position="476"/>
        <end position="550"/>
    </location>
</feature>
<feature type="transmembrane region" description="Helical" evidence="2">
    <location>
        <begin position="198"/>
        <end position="219"/>
    </location>
</feature>
<sequence length="733" mass="83118">MKNNFQNKWLQAIFYILVFFLLREWLLPVLELTNTNYLSIFIAFIVLCLVFSFFSVSWWLSGPGKLFYIAWVLVVIYTNEVFFTGEAISFLYNDLMTNTSALVTRDWTAVTNSFRTVLFFSLLWMTAYLIHHWISVRMNIFLFFFMAVVFIAALDTFSPYVGDGAILRVMILGLLLSGLLKVAKILQQNHLSVTSEKYGSLVVPLIMIVAFSGALGYVLPKADALWNDPVPFLQSFAEGAGSRPGGVGGIRKIGYGEDDSVLGGGFQSDSTVVFEAVVKTGQYWKIETKDTYTSKGWEQSVDSSNETLTYNEGDTIDTGFTTGPAEDQDVAQYTFELQYPFLMYPYGSVTADAQDGTSFSVSTNTQKIETYQENDTVALNEYSISFSEPTYSLTALRGTSAASLTELGSEFDRYLQVPEALPERVSELAQSITQEETNLYDKARAIERYFARNGFVYDQQNISIPEADQDYVDQFLFDTKRGYCDNFSTSMVVMLRSLDIPARWVKGFAEGEQMVNDNGDRFYQVTNNNAHSWVEAYLPGIGWMPFEPTIGFSRAGNIDFDIESGATEPPEEQVAPPKPDKPATPDAAGDNKSISERFTEIMKNSVDWVSDNRGRIILWSIIAIAIGIVLYRIRQKWMPKLLVPYYRLRKDDWNSFESSYHRLLKQLSLYGVSRNEGQTLQSYANYVDGFFGTRDMKTLTTAYEKGFYGSEIESHEWLELRESWENLINRTSG</sequence>
<dbReference type="InterPro" id="IPR038765">
    <property type="entry name" value="Papain-like_cys_pep_sf"/>
</dbReference>
<feature type="transmembrane region" description="Helical" evidence="2">
    <location>
        <begin position="36"/>
        <end position="60"/>
    </location>
</feature>
<organism evidence="4 5">
    <name type="scientific">Paenisporosarcina macmurdoensis</name>
    <dbReference type="NCBI Taxonomy" id="212659"/>
    <lineage>
        <taxon>Bacteria</taxon>
        <taxon>Bacillati</taxon>
        <taxon>Bacillota</taxon>
        <taxon>Bacilli</taxon>
        <taxon>Bacillales</taxon>
        <taxon>Caryophanaceae</taxon>
        <taxon>Paenisporosarcina</taxon>
    </lineage>
</organism>
<feature type="transmembrane region" description="Helical" evidence="2">
    <location>
        <begin position="112"/>
        <end position="130"/>
    </location>
</feature>
<feature type="region of interest" description="Disordered" evidence="1">
    <location>
        <begin position="561"/>
        <end position="591"/>
    </location>
</feature>
<name>A0ABW1LAS5_9BACL</name>
<keyword evidence="2" id="KW-0812">Transmembrane</keyword>
<protein>
    <submittedName>
        <fullName evidence="4">DUF3488 and DUF4129 domain-containing transglutaminase family protein</fullName>
    </submittedName>
</protein>
<reference evidence="5" key="1">
    <citation type="journal article" date="2019" name="Int. J. Syst. Evol. Microbiol.">
        <title>The Global Catalogue of Microorganisms (GCM) 10K type strain sequencing project: providing services to taxonomists for standard genome sequencing and annotation.</title>
        <authorList>
            <consortium name="The Broad Institute Genomics Platform"/>
            <consortium name="The Broad Institute Genome Sequencing Center for Infectious Disease"/>
            <person name="Wu L."/>
            <person name="Ma J."/>
        </authorList>
    </citation>
    <scope>NUCLEOTIDE SEQUENCE [LARGE SCALE GENOMIC DNA]</scope>
    <source>
        <strain evidence="5">CCUG 54527</strain>
    </source>
</reference>
<dbReference type="Proteomes" id="UP001596170">
    <property type="component" value="Unassembled WGS sequence"/>
</dbReference>
<evidence type="ECO:0000256" key="2">
    <source>
        <dbReference type="SAM" id="Phobius"/>
    </source>
</evidence>
<feature type="transmembrane region" description="Helical" evidence="2">
    <location>
        <begin position="142"/>
        <end position="160"/>
    </location>
</feature>
<accession>A0ABW1LAS5</accession>
<proteinExistence type="predicted"/>
<keyword evidence="2" id="KW-0472">Membrane</keyword>
<feature type="transmembrane region" description="Helical" evidence="2">
    <location>
        <begin position="616"/>
        <end position="633"/>
    </location>
</feature>
<feature type="transmembrane region" description="Helical" evidence="2">
    <location>
        <begin position="12"/>
        <end position="30"/>
    </location>
</feature>
<feature type="transmembrane region" description="Helical" evidence="2">
    <location>
        <begin position="67"/>
        <end position="92"/>
    </location>
</feature>
<dbReference type="SUPFAM" id="SSF54001">
    <property type="entry name" value="Cysteine proteinases"/>
    <property type="match status" value="1"/>
</dbReference>
<evidence type="ECO:0000313" key="4">
    <source>
        <dbReference type="EMBL" id="MFC6040307.1"/>
    </source>
</evidence>